<gene>
    <name evidence="3" type="ORF">ABII15_03690</name>
</gene>
<dbReference type="InterPro" id="IPR043129">
    <property type="entry name" value="ATPase_NBD"/>
</dbReference>
<evidence type="ECO:0000313" key="3">
    <source>
        <dbReference type="EMBL" id="XCJ69120.1"/>
    </source>
</evidence>
<dbReference type="PANTHER" id="PTHR11365">
    <property type="entry name" value="5-OXOPROLINASE RELATED"/>
    <property type="match status" value="1"/>
</dbReference>
<proteinExistence type="predicted"/>
<reference evidence="3" key="1">
    <citation type="submission" date="2024-06" db="EMBL/GenBank/DDBJ databases">
        <title>Streptomyces sp. strain HUAS MG91 genome sequences.</title>
        <authorList>
            <person name="Mo P."/>
        </authorList>
    </citation>
    <scope>NUCLEOTIDE SEQUENCE</scope>
    <source>
        <strain evidence="3">HUAS MG91</strain>
    </source>
</reference>
<sequence length="446" mass="44921">MTVTVGVDVGPSSTDAVLLDAGRPVLAVKVPSRPGDAVGSLVGAVTRLPADQRARAGALAVGLRVAARAVTGRSGLARVGVLRIGGAAADTVRPLFGWPEELRAAVCAGVANVAGGTGLAPLDGAPLDEPAIAAFGAELAGRAEAFAVSSVFAPVDGAQEREAARILRAHVGPDVPILLSGAVGALGLVPRENATVLDAALSVLVARVADELTAALPGLGLAPDADILVTRHDGTLMSLDYLRRQPGLSLGSGPACTLRGAGLLAGLRAAVVVDVGERRARVGVLSGGYPREAAPGERIGGVPVSLRFPDLLTVDADDHRGIAEAADRMQPAADRLPVVLVGGGAPRVPDAALAGFEVVRPEHGDVAGAFGAAASPVGGGAERIVHRPGALDAVRDEVRELARASAVRAGADPRRVRTVLDPEEFVPYLPGAVLLRARAFGPPSPL</sequence>
<dbReference type="PANTHER" id="PTHR11365:SF10">
    <property type="entry name" value="HYDANTOINASE_OXOPROLINASE"/>
    <property type="match status" value="1"/>
</dbReference>
<name>A0AAU8ILR3_9ACTN</name>
<dbReference type="RefSeq" id="WP_353940805.1">
    <property type="nucleotide sequence ID" value="NZ_CP159534.1"/>
</dbReference>
<evidence type="ECO:0000259" key="1">
    <source>
        <dbReference type="Pfam" id="PF01968"/>
    </source>
</evidence>
<dbReference type="InterPro" id="IPR002821">
    <property type="entry name" value="Hydantoinase_A"/>
</dbReference>
<dbReference type="KEGG" id="stac:ABII15_03690"/>
<dbReference type="Pfam" id="PF05378">
    <property type="entry name" value="Hydant_A_N"/>
    <property type="match status" value="1"/>
</dbReference>
<dbReference type="EMBL" id="CP159534">
    <property type="protein sequence ID" value="XCJ69120.1"/>
    <property type="molecule type" value="Genomic_DNA"/>
</dbReference>
<dbReference type="Pfam" id="PF01968">
    <property type="entry name" value="Hydantoinase_A"/>
    <property type="match status" value="1"/>
</dbReference>
<protein>
    <submittedName>
        <fullName evidence="3">Hydantoinase/oxoprolinase N-terminal domain-containing protein</fullName>
    </submittedName>
</protein>
<feature type="domain" description="Hydantoinase/oxoprolinase N-terminal" evidence="2">
    <location>
        <begin position="5"/>
        <end position="170"/>
    </location>
</feature>
<dbReference type="InterPro" id="IPR008040">
    <property type="entry name" value="Hydant_A_N"/>
</dbReference>
<dbReference type="InterPro" id="IPR045079">
    <property type="entry name" value="Oxoprolinase-like"/>
</dbReference>
<feature type="domain" description="Hydantoinase A/oxoprolinase" evidence="1">
    <location>
        <begin position="191"/>
        <end position="313"/>
    </location>
</feature>
<dbReference type="SUPFAM" id="SSF53067">
    <property type="entry name" value="Actin-like ATPase domain"/>
    <property type="match status" value="1"/>
</dbReference>
<organism evidence="3">
    <name type="scientific">Streptomyces tabacisoli</name>
    <dbReference type="NCBI Taxonomy" id="3156398"/>
    <lineage>
        <taxon>Bacteria</taxon>
        <taxon>Bacillati</taxon>
        <taxon>Actinomycetota</taxon>
        <taxon>Actinomycetes</taxon>
        <taxon>Kitasatosporales</taxon>
        <taxon>Streptomycetaceae</taxon>
        <taxon>Streptomyces</taxon>
    </lineage>
</organism>
<evidence type="ECO:0000259" key="2">
    <source>
        <dbReference type="Pfam" id="PF05378"/>
    </source>
</evidence>
<accession>A0AAU8ILR3</accession>
<dbReference type="GO" id="GO:0016787">
    <property type="term" value="F:hydrolase activity"/>
    <property type="evidence" value="ECO:0007669"/>
    <property type="project" value="InterPro"/>
</dbReference>
<dbReference type="AlphaFoldDB" id="A0AAU8ILR3"/>